<dbReference type="Pfam" id="PF14469">
    <property type="entry name" value="AKAP28"/>
    <property type="match status" value="1"/>
</dbReference>
<dbReference type="Proteomes" id="UP000008227">
    <property type="component" value="Chromosome X"/>
</dbReference>
<sequence>MEVKKSVRFREDVNVDKGSTSQMTDTKDTSDINELALALAKHAIDAAVKSVEAEHPVKNINWITHGEFTAERGCKQIEEFVSKWEYQGRWVHYTEFLRREDVIHSFYYIYCVHWSIPTARIPIAQISAGVYFTIKINKNKPPDAPIDVSYVFESQRLVHRPGMTRFREKWLRDIIEAKHILIDPNIFQFNSIGIFQNILGF</sequence>
<keyword evidence="3" id="KW-1267">Proteomics identification</keyword>
<dbReference type="PANTHER" id="PTHR35075">
    <property type="entry name" value="A-KINASE ANCHOR PROTEIN 14"/>
    <property type="match status" value="1"/>
</dbReference>
<dbReference type="Ensembl" id="ENSSSCT00000096028.1">
    <property type="protein sequence ID" value="ENSSSCP00000079617.1"/>
    <property type="gene ID" value="ENSSSCG00000047468.2"/>
</dbReference>
<reference evidence="1" key="3">
    <citation type="submission" date="2025-09" db="UniProtKB">
        <authorList>
            <consortium name="Ensembl"/>
        </authorList>
    </citation>
    <scope>IDENTIFICATION</scope>
</reference>
<protein>
    <submittedName>
        <fullName evidence="1">A-kinase anchoring protein 14</fullName>
    </submittedName>
</protein>
<dbReference type="GeneTree" id="ENSGT00390000003444"/>
<evidence type="ECO:0000313" key="2">
    <source>
        <dbReference type="Proteomes" id="UP000008227"/>
    </source>
</evidence>
<dbReference type="InterPro" id="IPR025663">
    <property type="entry name" value="AKAP_28"/>
</dbReference>
<gene>
    <name evidence="1" type="primary">AKAP14</name>
</gene>
<keyword evidence="2" id="KW-1185">Reference proteome</keyword>
<dbReference type="PANTHER" id="PTHR35075:SF1">
    <property type="entry name" value="A-KINASE ANCHOR PROTEIN 14"/>
    <property type="match status" value="1"/>
</dbReference>
<reference evidence="1" key="1">
    <citation type="journal article" date="2020" name="Gigascience">
        <title>An improved pig reference genome sequence to enable pig genetics and genomics research.</title>
        <authorList>
            <person name="Warr A."/>
            <person name="Affara N."/>
            <person name="Aken B."/>
            <person name="Beiki H."/>
            <person name="Bickhart D.M."/>
            <person name="Billis K."/>
            <person name="Chow W."/>
            <person name="Eory L."/>
            <person name="Finlayson H.A."/>
            <person name="Flicek P."/>
            <person name="Giron C.G."/>
            <person name="Griffin D.K."/>
            <person name="Hall R."/>
            <person name="Hannum G."/>
            <person name="Hourlier T."/>
            <person name="Howe K."/>
            <person name="Hume D.A."/>
            <person name="Izuogu O."/>
            <person name="Kim K."/>
            <person name="Koren S."/>
            <person name="Liu H."/>
            <person name="Manchanda N."/>
            <person name="Martin F.J."/>
            <person name="Nonneman D.J."/>
            <person name="O'Connor R.E."/>
            <person name="Phillippy A.M."/>
            <person name="Rohrer G.A."/>
            <person name="Rosen B.D."/>
            <person name="Rund L.A."/>
            <person name="Sargent C.A."/>
            <person name="Schook L.B."/>
            <person name="Schroeder S.G."/>
            <person name="Schwartz A.S."/>
            <person name="Skinner B.M."/>
            <person name="Talbot R."/>
            <person name="Tseng E."/>
            <person name="Tuggle C.K."/>
            <person name="Watson M."/>
            <person name="Smith T.P.L."/>
            <person name="Archibald A.L."/>
        </authorList>
    </citation>
    <scope>NUCLEOTIDE SEQUENCE [LARGE SCALE GENOMIC DNA]</scope>
    <source>
        <strain evidence="1">Duroc</strain>
    </source>
</reference>
<proteinExistence type="evidence at protein level"/>
<dbReference type="AlphaFoldDB" id="A0A8W4FK64"/>
<reference evidence="1" key="2">
    <citation type="submission" date="2025-08" db="UniProtKB">
        <authorList>
            <consortium name="Ensembl"/>
        </authorList>
    </citation>
    <scope>IDENTIFICATION</scope>
</reference>
<accession>A0A8W4FK64</accession>
<dbReference type="InterPro" id="IPR053084">
    <property type="entry name" value="AKAP"/>
</dbReference>
<evidence type="ECO:0007829" key="3">
    <source>
        <dbReference type="PeptideAtlas" id="A0A8W4FK64"/>
    </source>
</evidence>
<name>A0A8W4FK64_PIG</name>
<evidence type="ECO:0000313" key="1">
    <source>
        <dbReference type="Ensembl" id="ENSSSCP00000079617.1"/>
    </source>
</evidence>
<organism evidence="1 2">
    <name type="scientific">Sus scrofa</name>
    <name type="common">Pig</name>
    <dbReference type="NCBI Taxonomy" id="9823"/>
    <lineage>
        <taxon>Eukaryota</taxon>
        <taxon>Metazoa</taxon>
        <taxon>Chordata</taxon>
        <taxon>Craniata</taxon>
        <taxon>Vertebrata</taxon>
        <taxon>Euteleostomi</taxon>
        <taxon>Mammalia</taxon>
        <taxon>Eutheria</taxon>
        <taxon>Laurasiatheria</taxon>
        <taxon>Artiodactyla</taxon>
        <taxon>Suina</taxon>
        <taxon>Suidae</taxon>
        <taxon>Sus</taxon>
    </lineage>
</organism>